<evidence type="ECO:0000256" key="3">
    <source>
        <dbReference type="ARBA" id="ARBA00023315"/>
    </source>
</evidence>
<dbReference type="Proteomes" id="UP000231279">
    <property type="component" value="Unassembled WGS sequence"/>
</dbReference>
<dbReference type="Pfam" id="PF02458">
    <property type="entry name" value="Transferase"/>
    <property type="match status" value="1"/>
</dbReference>
<keyword evidence="5" id="KW-1185">Reference proteome</keyword>
<sequence>MEVISKEIIKPSCETPLHLRNLKLSYLDQLLPPIYIPFVFFYEADESRGLTCSNHVQICQELKNSLSKSLTSFYPLAGRIRDNFVIDCNDNGVEFVNARIHAHLTDVLKSESDPECLKQYIPLDPSAIDNPCEGALFAVQVTFFDCGGIAIGVCFSHRIADCTSIMAFVEAWAATTTGKTEVSQFSFDLANYFPPRDFSGFDPCRVRKSNDKITMRRFVFDKEKLAALRKAAISPSATTVKNPSRVELVSAFIWKHFIELSKHNGAKKNFAASHVVNLRTRTSPPQILGNVFGNSVMSVSAISESVQEYYELVRKLRRSIRTITEDYITESQSGDRYVNDLFNVVSSLMKGELEGCSFSSWSKLPFYEVDYGFGKPVWLGTTALPLRNIIILVNTRCGEGIEAWVNMKQDNLEMLEVQFKLISH</sequence>
<evidence type="ECO:0000313" key="5">
    <source>
        <dbReference type="Proteomes" id="UP000231279"/>
    </source>
</evidence>
<dbReference type="PANTHER" id="PTHR31623">
    <property type="entry name" value="F21J9.9"/>
    <property type="match status" value="1"/>
</dbReference>
<dbReference type="InterPro" id="IPR023213">
    <property type="entry name" value="CAT-like_dom_sf"/>
</dbReference>
<accession>A0A2G9H0M0</accession>
<evidence type="ECO:0000313" key="4">
    <source>
        <dbReference type="EMBL" id="PIN10810.1"/>
    </source>
</evidence>
<comment type="caution">
    <text evidence="4">The sequence shown here is derived from an EMBL/GenBank/DDBJ whole genome shotgun (WGS) entry which is preliminary data.</text>
</comment>
<dbReference type="GO" id="GO:0050636">
    <property type="term" value="F:vinorine synthase activity"/>
    <property type="evidence" value="ECO:0007669"/>
    <property type="project" value="UniProtKB-EC"/>
</dbReference>
<dbReference type="EC" id="2.3.1.160" evidence="4"/>
<dbReference type="Gene3D" id="3.30.559.10">
    <property type="entry name" value="Chloramphenicol acetyltransferase-like domain"/>
    <property type="match status" value="2"/>
</dbReference>
<proteinExistence type="inferred from homology"/>
<comment type="similarity">
    <text evidence="1">Belongs to the plant acyltransferase family.</text>
</comment>
<name>A0A2G9H0M0_9LAMI</name>
<gene>
    <name evidence="4" type="ORF">CDL12_16581</name>
</gene>
<dbReference type="STRING" id="429701.A0A2G9H0M0"/>
<dbReference type="PANTHER" id="PTHR31623:SF17">
    <property type="entry name" value="F21J9.9"/>
    <property type="match status" value="1"/>
</dbReference>
<keyword evidence="2 4" id="KW-0808">Transferase</keyword>
<dbReference type="EMBL" id="NKXS01003114">
    <property type="protein sequence ID" value="PIN10810.1"/>
    <property type="molecule type" value="Genomic_DNA"/>
</dbReference>
<organism evidence="4 5">
    <name type="scientific">Handroanthus impetiginosus</name>
    <dbReference type="NCBI Taxonomy" id="429701"/>
    <lineage>
        <taxon>Eukaryota</taxon>
        <taxon>Viridiplantae</taxon>
        <taxon>Streptophyta</taxon>
        <taxon>Embryophyta</taxon>
        <taxon>Tracheophyta</taxon>
        <taxon>Spermatophyta</taxon>
        <taxon>Magnoliopsida</taxon>
        <taxon>eudicotyledons</taxon>
        <taxon>Gunneridae</taxon>
        <taxon>Pentapetalae</taxon>
        <taxon>asterids</taxon>
        <taxon>lamiids</taxon>
        <taxon>Lamiales</taxon>
        <taxon>Bignoniaceae</taxon>
        <taxon>Crescentiina</taxon>
        <taxon>Tabebuia alliance</taxon>
        <taxon>Handroanthus</taxon>
    </lineage>
</organism>
<evidence type="ECO:0000256" key="1">
    <source>
        <dbReference type="ARBA" id="ARBA00009861"/>
    </source>
</evidence>
<dbReference type="OrthoDB" id="906443at2759"/>
<protein>
    <submittedName>
        <fullName evidence="4">Vinorine synthase</fullName>
        <ecNumber evidence="4">2.3.1.160</ecNumber>
    </submittedName>
</protein>
<evidence type="ECO:0000256" key="2">
    <source>
        <dbReference type="ARBA" id="ARBA00022679"/>
    </source>
</evidence>
<reference evidence="5" key="1">
    <citation type="journal article" date="2018" name="Gigascience">
        <title>Genome assembly of the Pink Ipe (Handroanthus impetiginosus, Bignoniaceae), a highly valued, ecologically keystone Neotropical timber forest tree.</title>
        <authorList>
            <person name="Silva-Junior O.B."/>
            <person name="Grattapaglia D."/>
            <person name="Novaes E."/>
            <person name="Collevatti R.G."/>
        </authorList>
    </citation>
    <scope>NUCLEOTIDE SEQUENCE [LARGE SCALE GENOMIC DNA]</scope>
    <source>
        <strain evidence="5">cv. UFG-1</strain>
    </source>
</reference>
<keyword evidence="3 4" id="KW-0012">Acyltransferase</keyword>
<dbReference type="AlphaFoldDB" id="A0A2G9H0M0"/>